<feature type="binding site" evidence="1">
    <location>
        <position position="479"/>
    </location>
    <ligand>
        <name>Fe cation</name>
        <dbReference type="ChEBI" id="CHEBI:24875"/>
    </ligand>
</feature>
<feature type="binding site" evidence="1">
    <location>
        <position position="60"/>
    </location>
    <ligand>
        <name>Ni(2+)</name>
        <dbReference type="ChEBI" id="CHEBI:49786"/>
    </ligand>
</feature>
<feature type="binding site" evidence="1">
    <location>
        <position position="63"/>
    </location>
    <ligand>
        <name>Ni(2+)</name>
        <dbReference type="ChEBI" id="CHEBI:49786"/>
    </ligand>
</feature>
<keyword evidence="1" id="KW-0408">Iron</keyword>
<dbReference type="InterPro" id="IPR001501">
    <property type="entry name" value="Ni-dep_hyd_lsu"/>
</dbReference>
<gene>
    <name evidence="2" type="ORF">MetMK1DRAFT_00005840</name>
</gene>
<dbReference type="HOGENOM" id="CLU_030087_1_1_2"/>
<keyword evidence="1" id="KW-0479">Metal-binding</keyword>
<comment type="cofactor">
    <cofactor evidence="1">
        <name>Fe cation</name>
        <dbReference type="ChEBI" id="CHEBI:24875"/>
    </cofactor>
</comment>
<accession>H2C1G1</accession>
<organism evidence="2 3">
    <name type="scientific">Metallosphaera yellowstonensis MK1</name>
    <dbReference type="NCBI Taxonomy" id="671065"/>
    <lineage>
        <taxon>Archaea</taxon>
        <taxon>Thermoproteota</taxon>
        <taxon>Thermoprotei</taxon>
        <taxon>Sulfolobales</taxon>
        <taxon>Sulfolobaceae</taxon>
        <taxon>Metallosphaera</taxon>
    </lineage>
</organism>
<comment type="cofactor">
    <cofactor evidence="1">
        <name>Ni(2+)</name>
        <dbReference type="ChEBI" id="CHEBI:49786"/>
    </cofactor>
</comment>
<dbReference type="InterPro" id="IPR029014">
    <property type="entry name" value="NiFe-Hase_large"/>
</dbReference>
<sequence length="486" mass="54621">MPEIDLTPVSRVEGHLSVRVKVEGDRYVEAKVSGEMFRGFELLLRGKKLAQAPNLVGKICGVCGATHTLVSTEVMEMLMGVYPSWRTVILRNAAYSLADIMYNNVVVTFLFQGLDFSTPLVTEKEYEKARETTCQFKDRHGFSKVSDLMGELYFGREIFRLAMKLQTELRELATAIWLRYPQPLSLKPGSITLRDPGVLEKVRKYMREDSKVERLLYVMAELREFYRGVFRDVGRDFVTYGLLEGEGYDADYSRMREWGDKRYFPPGLVKGGELVTGDLREILLGVEVLKRGGIEELRDPLGEKLSINHPWCIDATVPPKGEFIPKVLQNGISPTTGDIARLYVFSLRKGKPSALEYEWEYRSNDVIERSFARMFTVAMLKEVLENIEDPGGSLDPVKGVKYSMAVGAHDAPRGANAHWVVSKDGTTVSRYGIVTPTDRNFSPGGPVERGIVGERVAGPGREDLNALRVVRSFDPCSACAVHLFRP</sequence>
<dbReference type="AlphaFoldDB" id="H2C1G1"/>
<evidence type="ECO:0000313" key="3">
    <source>
        <dbReference type="Proteomes" id="UP000003980"/>
    </source>
</evidence>
<feature type="binding site" evidence="1">
    <location>
        <position position="63"/>
    </location>
    <ligand>
        <name>Fe cation</name>
        <dbReference type="ChEBI" id="CHEBI:24875"/>
    </ligand>
</feature>
<dbReference type="SUPFAM" id="SSF56762">
    <property type="entry name" value="HydB/Nqo4-like"/>
    <property type="match status" value="1"/>
</dbReference>
<dbReference type="GO" id="GO:0016151">
    <property type="term" value="F:nickel cation binding"/>
    <property type="evidence" value="ECO:0007669"/>
    <property type="project" value="InterPro"/>
</dbReference>
<dbReference type="Proteomes" id="UP000003980">
    <property type="component" value="Unassembled WGS sequence"/>
</dbReference>
<dbReference type="Gene3D" id="1.10.645.10">
    <property type="entry name" value="Cytochrome-c3 Hydrogenase, chain B"/>
    <property type="match status" value="2"/>
</dbReference>
<reference evidence="2 3" key="1">
    <citation type="submission" date="2012-01" db="EMBL/GenBank/DDBJ databases">
        <title>Improved High-Quality Draft sequence of Metallosphaera yellowstonensis MK1.</title>
        <authorList>
            <consortium name="US DOE Joint Genome Institute"/>
            <person name="Lucas S."/>
            <person name="Han J."/>
            <person name="Cheng J.-F."/>
            <person name="Goodwin L."/>
            <person name="Pitluck S."/>
            <person name="Peters L."/>
            <person name="Teshima H."/>
            <person name="Detter J.C."/>
            <person name="Han C."/>
            <person name="Tapia R."/>
            <person name="Land M."/>
            <person name="Hauser L."/>
            <person name="Kyrpides N."/>
            <person name="Kozubal M."/>
            <person name="Macur R.E."/>
            <person name="Jay Z."/>
            <person name="Inskeep W."/>
            <person name="Woyke T."/>
        </authorList>
    </citation>
    <scope>NUCLEOTIDE SEQUENCE [LARGE SCALE GENOMIC DNA]</scope>
    <source>
        <strain evidence="2 3">MK1</strain>
    </source>
</reference>
<dbReference type="InterPro" id="IPR050867">
    <property type="entry name" value="NiFe/NiFeSe_hydrgnase_LSU"/>
</dbReference>
<feature type="binding site" evidence="1">
    <location>
        <position position="41"/>
    </location>
    <ligand>
        <name>Mg(2+)</name>
        <dbReference type="ChEBI" id="CHEBI:18420"/>
    </ligand>
</feature>
<feature type="binding site" evidence="1">
    <location>
        <position position="482"/>
    </location>
    <ligand>
        <name>Mg(2+)</name>
        <dbReference type="ChEBI" id="CHEBI:18420"/>
    </ligand>
</feature>
<dbReference type="EMBL" id="JH597761">
    <property type="protein sequence ID" value="EHP70082.1"/>
    <property type="molecule type" value="Genomic_DNA"/>
</dbReference>
<dbReference type="eggNOG" id="arCOG01550">
    <property type="taxonomic scope" value="Archaea"/>
</dbReference>
<dbReference type="PANTHER" id="PTHR42958">
    <property type="entry name" value="HYDROGENASE-2 LARGE CHAIN"/>
    <property type="match status" value="1"/>
</dbReference>
<proteinExistence type="predicted"/>
<evidence type="ECO:0000313" key="2">
    <source>
        <dbReference type="EMBL" id="EHP70082.1"/>
    </source>
</evidence>
<protein>
    <submittedName>
        <fullName evidence="2">Ni,Fe-hydrogenase I large subunit</fullName>
    </submittedName>
</protein>
<name>H2C1G1_9CREN</name>
<dbReference type="RefSeq" id="WP_009070474.1">
    <property type="nucleotide sequence ID" value="NZ_JH597761.1"/>
</dbReference>
<evidence type="ECO:0000256" key="1">
    <source>
        <dbReference type="PIRSR" id="PIRSR601501-1"/>
    </source>
</evidence>
<dbReference type="STRING" id="671065.MetMK1DRAFT_00005840"/>
<keyword evidence="1" id="KW-0533">Nickel</keyword>
<dbReference type="PANTHER" id="PTHR42958:SF4">
    <property type="entry name" value="HYDROGENASE EXPRESSION_FORMATION PROTEIN HUPK"/>
    <property type="match status" value="1"/>
</dbReference>
<keyword evidence="1" id="KW-0460">Magnesium</keyword>
<dbReference type="Pfam" id="PF00374">
    <property type="entry name" value="NiFeSe_Hases"/>
    <property type="match status" value="2"/>
</dbReference>
<feature type="binding site" evidence="1">
    <location>
        <position position="433"/>
    </location>
    <ligand>
        <name>Mg(2+)</name>
        <dbReference type="ChEBI" id="CHEBI:18420"/>
    </ligand>
</feature>
<feature type="binding site" evidence="1">
    <location>
        <position position="476"/>
    </location>
    <ligand>
        <name>Ni(2+)</name>
        <dbReference type="ChEBI" id="CHEBI:49786"/>
    </ligand>
</feature>
<keyword evidence="3" id="KW-1185">Reference proteome</keyword>